<organism evidence="5">
    <name type="scientific">Pinus taeda</name>
    <name type="common">Loblolly pine</name>
    <dbReference type="NCBI Taxonomy" id="3352"/>
    <lineage>
        <taxon>Eukaryota</taxon>
        <taxon>Viridiplantae</taxon>
        <taxon>Streptophyta</taxon>
        <taxon>Embryophyta</taxon>
        <taxon>Tracheophyta</taxon>
        <taxon>Spermatophyta</taxon>
        <taxon>Pinopsida</taxon>
        <taxon>Pinidae</taxon>
        <taxon>Conifers I</taxon>
        <taxon>Pinales</taxon>
        <taxon>Pinaceae</taxon>
        <taxon>Pinus</taxon>
        <taxon>Pinus subgen. Pinus</taxon>
    </lineage>
</organism>
<feature type="transmembrane region" description="Helical" evidence="4">
    <location>
        <begin position="21"/>
        <end position="40"/>
    </location>
</feature>
<dbReference type="GO" id="GO:0022857">
    <property type="term" value="F:transmembrane transporter activity"/>
    <property type="evidence" value="ECO:0007669"/>
    <property type="project" value="InterPro"/>
</dbReference>
<keyword evidence="1 4" id="KW-0812">Transmembrane</keyword>
<evidence type="ECO:0000313" key="5">
    <source>
        <dbReference type="EMBL" id="AEX12123.1"/>
    </source>
</evidence>
<evidence type="ECO:0000256" key="1">
    <source>
        <dbReference type="ARBA" id="ARBA00022692"/>
    </source>
</evidence>
<reference evidence="5" key="1">
    <citation type="submission" date="2011-11" db="EMBL/GenBank/DDBJ databases">
        <title>Nucleotide Diversity and Divergence in the Loblolly Pine Gene Space.</title>
        <authorList>
            <person name="Neale D.B."/>
            <person name="Wegrzyn J.L."/>
            <person name="Lee J.M."/>
            <person name="Eckert A.J."/>
            <person name="Liechty J.D."/>
            <person name="Stevens K.A."/>
            <person name="Langley C.H."/>
        </authorList>
    </citation>
    <scope>NUCLEOTIDE SEQUENCE</scope>
    <source>
        <strain evidence="5">6154</strain>
        <strain evidence="6">6160</strain>
        <tissue evidence="5">Megagametophyte</tissue>
    </source>
</reference>
<evidence type="ECO:0000313" key="6">
    <source>
        <dbReference type="EMBL" id="AEX12127.1"/>
    </source>
</evidence>
<evidence type="ECO:0008006" key="7">
    <source>
        <dbReference type="Google" id="ProtNLM"/>
    </source>
</evidence>
<evidence type="ECO:0000256" key="4">
    <source>
        <dbReference type="SAM" id="Phobius"/>
    </source>
</evidence>
<dbReference type="InterPro" id="IPR030184">
    <property type="entry name" value="WAT1-related"/>
</dbReference>
<protein>
    <recommendedName>
        <fullName evidence="7">WAT1-related protein</fullName>
    </recommendedName>
</protein>
<feature type="non-terminal residue" evidence="5">
    <location>
        <position position="95"/>
    </location>
</feature>
<dbReference type="GO" id="GO:0016020">
    <property type="term" value="C:membrane"/>
    <property type="evidence" value="ECO:0007669"/>
    <property type="project" value="InterPro"/>
</dbReference>
<sequence length="95" mass="10568">FNPTSTIIVAVLEQLILHVKYYLGSLLGAIIVITGLYIVLWGKANDDKLATSPEKHNPADGSNNISDWNIGINQYLIQNEASQEHLFQSETENSR</sequence>
<dbReference type="PANTHER" id="PTHR31218">
    <property type="entry name" value="WAT1-RELATED PROTEIN"/>
    <property type="match status" value="1"/>
</dbReference>
<dbReference type="EMBL" id="JQ018822">
    <property type="protein sequence ID" value="AEX12127.1"/>
    <property type="molecule type" value="Genomic_DNA"/>
</dbReference>
<name>K7NNX9_PINTA</name>
<proteinExistence type="predicted"/>
<gene>
    <name evidence="5" type="ORF">0_4060_01</name>
</gene>
<feature type="non-terminal residue" evidence="5">
    <location>
        <position position="1"/>
    </location>
</feature>
<accession>K7NNX9</accession>
<keyword evidence="3 4" id="KW-0472">Membrane</keyword>
<evidence type="ECO:0000256" key="2">
    <source>
        <dbReference type="ARBA" id="ARBA00022989"/>
    </source>
</evidence>
<dbReference type="EMBL" id="JQ018818">
    <property type="protein sequence ID" value="AEX12123.1"/>
    <property type="molecule type" value="Genomic_DNA"/>
</dbReference>
<dbReference type="AlphaFoldDB" id="K7NNX9"/>
<keyword evidence="2 4" id="KW-1133">Transmembrane helix</keyword>
<evidence type="ECO:0000256" key="3">
    <source>
        <dbReference type="ARBA" id="ARBA00023136"/>
    </source>
</evidence>